<organism evidence="1 2">
    <name type="scientific">Mizuhopecten yessoensis</name>
    <name type="common">Japanese scallop</name>
    <name type="synonym">Patinopecten yessoensis</name>
    <dbReference type="NCBI Taxonomy" id="6573"/>
    <lineage>
        <taxon>Eukaryota</taxon>
        <taxon>Metazoa</taxon>
        <taxon>Spiralia</taxon>
        <taxon>Lophotrochozoa</taxon>
        <taxon>Mollusca</taxon>
        <taxon>Bivalvia</taxon>
        <taxon>Autobranchia</taxon>
        <taxon>Pteriomorphia</taxon>
        <taxon>Pectinida</taxon>
        <taxon>Pectinoidea</taxon>
        <taxon>Pectinidae</taxon>
        <taxon>Mizuhopecten</taxon>
    </lineage>
</organism>
<reference evidence="1 2" key="1">
    <citation type="journal article" date="2017" name="Nat. Ecol. Evol.">
        <title>Scallop genome provides insights into evolution of bilaterian karyotype and development.</title>
        <authorList>
            <person name="Wang S."/>
            <person name="Zhang J."/>
            <person name="Jiao W."/>
            <person name="Li J."/>
            <person name="Xun X."/>
            <person name="Sun Y."/>
            <person name="Guo X."/>
            <person name="Huan P."/>
            <person name="Dong B."/>
            <person name="Zhang L."/>
            <person name="Hu X."/>
            <person name="Sun X."/>
            <person name="Wang J."/>
            <person name="Zhao C."/>
            <person name="Wang Y."/>
            <person name="Wang D."/>
            <person name="Huang X."/>
            <person name="Wang R."/>
            <person name="Lv J."/>
            <person name="Li Y."/>
            <person name="Zhang Z."/>
            <person name="Liu B."/>
            <person name="Lu W."/>
            <person name="Hui Y."/>
            <person name="Liang J."/>
            <person name="Zhou Z."/>
            <person name="Hou R."/>
            <person name="Li X."/>
            <person name="Liu Y."/>
            <person name="Li H."/>
            <person name="Ning X."/>
            <person name="Lin Y."/>
            <person name="Zhao L."/>
            <person name="Xing Q."/>
            <person name="Dou J."/>
            <person name="Li Y."/>
            <person name="Mao J."/>
            <person name="Guo H."/>
            <person name="Dou H."/>
            <person name="Li T."/>
            <person name="Mu C."/>
            <person name="Jiang W."/>
            <person name="Fu Q."/>
            <person name="Fu X."/>
            <person name="Miao Y."/>
            <person name="Liu J."/>
            <person name="Yu Q."/>
            <person name="Li R."/>
            <person name="Liao H."/>
            <person name="Li X."/>
            <person name="Kong Y."/>
            <person name="Jiang Z."/>
            <person name="Chourrout D."/>
            <person name="Li R."/>
            <person name="Bao Z."/>
        </authorList>
    </citation>
    <scope>NUCLEOTIDE SEQUENCE [LARGE SCALE GENOMIC DNA]</scope>
    <source>
        <strain evidence="1 2">PY_sf001</strain>
    </source>
</reference>
<dbReference type="Proteomes" id="UP000242188">
    <property type="component" value="Unassembled WGS sequence"/>
</dbReference>
<keyword evidence="2" id="KW-1185">Reference proteome</keyword>
<dbReference type="OrthoDB" id="6103503at2759"/>
<gene>
    <name evidence="1" type="ORF">KP79_PYT05316</name>
</gene>
<dbReference type="AlphaFoldDB" id="A0A210PRE2"/>
<proteinExistence type="predicted"/>
<comment type="caution">
    <text evidence="1">The sequence shown here is derived from an EMBL/GenBank/DDBJ whole genome shotgun (WGS) entry which is preliminary data.</text>
</comment>
<evidence type="ECO:0000313" key="1">
    <source>
        <dbReference type="EMBL" id="OWF39006.1"/>
    </source>
</evidence>
<sequence>MANSHFTISPRDAGRLVQSHRKSEDEQHCFLLQISFQTVYSDADIPNSVIKKLPRLVNGIPLGAGLMARDQMGSIRWRYIEGGRKMHTFVSKPICQEEAEETKRALKDRLVKQSHAIFGDITVKATVILSQCLNFDDDFIINDIAIPLDEGLHFRD</sequence>
<dbReference type="EMBL" id="NEDP02005549">
    <property type="protein sequence ID" value="OWF39006.1"/>
    <property type="molecule type" value="Genomic_DNA"/>
</dbReference>
<protein>
    <submittedName>
        <fullName evidence="1">Uncharacterized protein</fullName>
    </submittedName>
</protein>
<accession>A0A210PRE2</accession>
<evidence type="ECO:0000313" key="2">
    <source>
        <dbReference type="Proteomes" id="UP000242188"/>
    </source>
</evidence>
<name>A0A210PRE2_MIZYE</name>